<dbReference type="InterPro" id="IPR050682">
    <property type="entry name" value="ModA/WtpA"/>
</dbReference>
<dbReference type="PANTHER" id="PTHR30632">
    <property type="entry name" value="MOLYBDATE-BINDING PERIPLASMIC PROTEIN"/>
    <property type="match status" value="1"/>
</dbReference>
<dbReference type="EMBL" id="CP045845">
    <property type="protein sequence ID" value="QGH29989.1"/>
    <property type="molecule type" value="Genomic_DNA"/>
</dbReference>
<sequence length="246" mass="27045">MNSTLTLLAAGSLRRAFIPLQAQFTQRTGIAVEIVFGPAGLLRERIERGAACSVFASANHQHPHRLCETGRAHGLQPFAQNQLILTVKNTPQTMGKDWLGLLSDAALRLGTSTPLCDPSGDYTWQLFERLDIDYPGLGASLKQRAIQLVGGRDSLTVPPGEIASRWLIRQGLADLFIGYAHYATASMGDTDIRNVTIPQPWNIRCEYYLAMLDESDAARQFCQFILAEEGQRCLRDAGFLAVSDPV</sequence>
<gene>
    <name evidence="1" type="ORF">GHC21_10110</name>
</gene>
<protein>
    <submittedName>
        <fullName evidence="1">Molybdate ABC transporter substrate-binding protein</fullName>
    </submittedName>
</protein>
<dbReference type="RefSeq" id="WP_062779568.1">
    <property type="nucleotide sequence ID" value="NZ_CP045843.1"/>
</dbReference>
<name>A0ABX6DQD8_KLUIN</name>
<reference evidence="1 2" key="1">
    <citation type="submission" date="2019-10" db="EMBL/GenBank/DDBJ databases">
        <title>Complete genome sequencing of drug resistant plasmids in Kluyvera intermedia.</title>
        <authorList>
            <person name="Ke C."/>
            <person name="Jian S."/>
        </authorList>
    </citation>
    <scope>NUCLEOTIDE SEQUENCE [LARGE SCALE GENOMIC DNA]</scope>
    <source>
        <strain evidence="1 2">N2-1</strain>
    </source>
</reference>
<dbReference type="PANTHER" id="PTHR30632:SF0">
    <property type="entry name" value="SULFATE-BINDING PROTEIN"/>
    <property type="match status" value="1"/>
</dbReference>
<accession>A0ABX6DQD8</accession>
<dbReference type="Gene3D" id="3.40.190.10">
    <property type="entry name" value="Periplasmic binding protein-like II"/>
    <property type="match status" value="2"/>
</dbReference>
<organism evidence="1 2">
    <name type="scientific">Kluyvera intermedia</name>
    <name type="common">Enterobacter intermedius</name>
    <dbReference type="NCBI Taxonomy" id="61648"/>
    <lineage>
        <taxon>Bacteria</taxon>
        <taxon>Pseudomonadati</taxon>
        <taxon>Pseudomonadota</taxon>
        <taxon>Gammaproteobacteria</taxon>
        <taxon>Enterobacterales</taxon>
        <taxon>Enterobacteriaceae</taxon>
        <taxon>Kluyvera</taxon>
    </lineage>
</organism>
<dbReference type="SUPFAM" id="SSF53850">
    <property type="entry name" value="Periplasmic binding protein-like II"/>
    <property type="match status" value="1"/>
</dbReference>
<dbReference type="GeneID" id="91972756"/>
<dbReference type="Pfam" id="PF13531">
    <property type="entry name" value="SBP_bac_11"/>
    <property type="match status" value="1"/>
</dbReference>
<proteinExistence type="predicted"/>
<evidence type="ECO:0000313" key="1">
    <source>
        <dbReference type="EMBL" id="QGH29989.1"/>
    </source>
</evidence>
<evidence type="ECO:0000313" key="2">
    <source>
        <dbReference type="Proteomes" id="UP000344450"/>
    </source>
</evidence>
<dbReference type="Proteomes" id="UP000344450">
    <property type="component" value="Chromosome"/>
</dbReference>
<keyword evidence="2" id="KW-1185">Reference proteome</keyword>